<dbReference type="Proteomes" id="UP001158076">
    <property type="component" value="Unassembled WGS sequence"/>
</dbReference>
<comment type="caution">
    <text evidence="1">The sequence shown here is derived from an EMBL/GenBank/DDBJ whole genome shotgun (WGS) entry which is preliminary data.</text>
</comment>
<organism evidence="1 2">
    <name type="scientific">Stutzerimonas stutzeri</name>
    <name type="common">Pseudomonas stutzeri</name>
    <dbReference type="NCBI Taxonomy" id="316"/>
    <lineage>
        <taxon>Bacteria</taxon>
        <taxon>Pseudomonadati</taxon>
        <taxon>Pseudomonadota</taxon>
        <taxon>Gammaproteobacteria</taxon>
        <taxon>Pseudomonadales</taxon>
        <taxon>Pseudomonadaceae</taxon>
        <taxon>Stutzerimonas</taxon>
    </lineage>
</organism>
<accession>A0A4V3RCM3</accession>
<dbReference type="NCBIfam" id="TIGR04255">
    <property type="entry name" value="sporadTIGR04255"/>
    <property type="match status" value="1"/>
</dbReference>
<evidence type="ECO:0000313" key="2">
    <source>
        <dbReference type="Proteomes" id="UP001158076"/>
    </source>
</evidence>
<dbReference type="EMBL" id="JAODZE010000031">
    <property type="protein sequence ID" value="MDH0148657.1"/>
    <property type="molecule type" value="Genomic_DNA"/>
</dbReference>
<proteinExistence type="predicted"/>
<name>A0A4V3RCM3_STUST</name>
<dbReference type="RefSeq" id="WP_043942104.1">
    <property type="nucleotide sequence ID" value="NZ_BCAJ01000006.1"/>
</dbReference>
<dbReference type="AlphaFoldDB" id="A0A4V3RCM3"/>
<evidence type="ECO:0000313" key="1">
    <source>
        <dbReference type="EMBL" id="MDH0148657.1"/>
    </source>
</evidence>
<reference evidence="1" key="1">
    <citation type="submission" date="2022-09" db="EMBL/GenBank/DDBJ databases">
        <title>Intensive care unit water sources are persistently colonized with multi-drug resistant bacteria and are the site of extensive horizontal gene transfer of antibiotic resistance genes.</title>
        <authorList>
            <person name="Diorio-Toth L."/>
        </authorList>
    </citation>
    <scope>NUCLEOTIDE SEQUENCE</scope>
    <source>
        <strain evidence="1">GD04147</strain>
    </source>
</reference>
<protein>
    <submittedName>
        <fullName evidence="1">TIGR04255 family protein</fullName>
    </submittedName>
</protein>
<gene>
    <name evidence="1" type="ORF">N7335_19895</name>
</gene>
<sequence length="272" mass="30692">MQERSGILKNSPLAYTLASIRFAPWPLLAEKFPLIQDALRDIAPLIHEIQVQVPVSGPGTQPEFTTSRIWMMLSADRSFGIQLSPDQVLVFTREYTRYSEFEIVLERVLSELLKLARFIDVSTLGVRYVDHIKTGSQAELMKYVSAQLLAPTFEGLEQLGGSSNTSYKKDDKELRVRYTNFPGHPNVSDDLMGLLIMSHDPAKGFKIDTLQPGEAILDMDAIFTPVKPLRVDSSDKALMHLKTLHTVANDFFRHPDVFTDYAFSSWKGEAIE</sequence>
<dbReference type="InterPro" id="IPR026349">
    <property type="entry name" value="CHP04255"/>
</dbReference>